<organism evidence="3 4">
    <name type="scientific">Acaulospora morrowiae</name>
    <dbReference type="NCBI Taxonomy" id="94023"/>
    <lineage>
        <taxon>Eukaryota</taxon>
        <taxon>Fungi</taxon>
        <taxon>Fungi incertae sedis</taxon>
        <taxon>Mucoromycota</taxon>
        <taxon>Glomeromycotina</taxon>
        <taxon>Glomeromycetes</taxon>
        <taxon>Diversisporales</taxon>
        <taxon>Acaulosporaceae</taxon>
        <taxon>Acaulospora</taxon>
    </lineage>
</organism>
<evidence type="ECO:0000256" key="1">
    <source>
        <dbReference type="SAM" id="Coils"/>
    </source>
</evidence>
<evidence type="ECO:0000313" key="3">
    <source>
        <dbReference type="EMBL" id="CAG8786525.1"/>
    </source>
</evidence>
<evidence type="ECO:0000256" key="2">
    <source>
        <dbReference type="SAM" id="MobiDB-lite"/>
    </source>
</evidence>
<comment type="caution">
    <text evidence="3">The sequence shown here is derived from an EMBL/GenBank/DDBJ whole genome shotgun (WGS) entry which is preliminary data.</text>
</comment>
<name>A0A9N9P2S2_9GLOM</name>
<evidence type="ECO:0000313" key="4">
    <source>
        <dbReference type="Proteomes" id="UP000789342"/>
    </source>
</evidence>
<protein>
    <submittedName>
        <fullName evidence="3">9958_t:CDS:1</fullName>
    </submittedName>
</protein>
<feature type="compositionally biased region" description="Basic and acidic residues" evidence="2">
    <location>
        <begin position="21"/>
        <end position="32"/>
    </location>
</feature>
<sequence length="93" mass="11201">QNQISIQKRKWRTGRNQKAIEQSRRENQEHGRQNQHLLEVQMQYQDAEEINIEKNEIPLATYKAINDEVAERQDKLEKQIEQMGRMLTELLEN</sequence>
<reference evidence="3" key="1">
    <citation type="submission" date="2021-06" db="EMBL/GenBank/DDBJ databases">
        <authorList>
            <person name="Kallberg Y."/>
            <person name="Tangrot J."/>
            <person name="Rosling A."/>
        </authorList>
    </citation>
    <scope>NUCLEOTIDE SEQUENCE</scope>
    <source>
        <strain evidence="3">CL551</strain>
    </source>
</reference>
<accession>A0A9N9P2S2</accession>
<feature type="region of interest" description="Disordered" evidence="2">
    <location>
        <begin position="1"/>
        <end position="34"/>
    </location>
</feature>
<dbReference type="Proteomes" id="UP000789342">
    <property type="component" value="Unassembled WGS sequence"/>
</dbReference>
<dbReference type="EMBL" id="CAJVPV010057193">
    <property type="protein sequence ID" value="CAG8786525.1"/>
    <property type="molecule type" value="Genomic_DNA"/>
</dbReference>
<proteinExistence type="predicted"/>
<keyword evidence="1" id="KW-0175">Coiled coil</keyword>
<feature type="non-terminal residue" evidence="3">
    <location>
        <position position="93"/>
    </location>
</feature>
<keyword evidence="4" id="KW-1185">Reference proteome</keyword>
<dbReference type="AlphaFoldDB" id="A0A9N9P2S2"/>
<gene>
    <name evidence="3" type="ORF">AMORRO_LOCUS17777</name>
</gene>
<feature type="coiled-coil region" evidence="1">
    <location>
        <begin position="59"/>
        <end position="93"/>
    </location>
</feature>
<feature type="non-terminal residue" evidence="3">
    <location>
        <position position="1"/>
    </location>
</feature>